<evidence type="ECO:0000256" key="10">
    <source>
        <dbReference type="ARBA" id="ARBA00022801"/>
    </source>
</evidence>
<dbReference type="EMBL" id="CADCSY010000001">
    <property type="protein sequence ID" value="CAA9209136.1"/>
    <property type="molecule type" value="Genomic_DNA"/>
</dbReference>
<keyword evidence="8 19" id="KW-0479">Metal-binding</keyword>
<dbReference type="PANTHER" id="PTHR21327">
    <property type="entry name" value="GTP CYCLOHYDROLASE II-RELATED"/>
    <property type="match status" value="1"/>
</dbReference>
<keyword evidence="9 19" id="KW-0547">Nucleotide-binding</keyword>
<dbReference type="GO" id="GO:0008686">
    <property type="term" value="F:3,4-dihydroxy-2-butanone-4-phosphate synthase activity"/>
    <property type="evidence" value="ECO:0007669"/>
    <property type="project" value="UniProtKB-UniRule"/>
</dbReference>
<dbReference type="FunFam" id="3.40.50.10990:FF:000001">
    <property type="entry name" value="Riboflavin biosynthesis protein RibBA"/>
    <property type="match status" value="1"/>
</dbReference>
<feature type="domain" description="GTP cyclohydrolase II" evidence="20">
    <location>
        <begin position="216"/>
        <end position="382"/>
    </location>
</feature>
<dbReference type="PIRSF" id="PIRSF001259">
    <property type="entry name" value="RibA"/>
    <property type="match status" value="1"/>
</dbReference>
<dbReference type="InterPro" id="IPR000422">
    <property type="entry name" value="DHBP_synthase_RibB"/>
</dbReference>
<dbReference type="NCBIfam" id="NF001591">
    <property type="entry name" value="PRK00393.1"/>
    <property type="match status" value="1"/>
</dbReference>
<keyword evidence="15 19" id="KW-0456">Lyase</keyword>
<dbReference type="NCBIfam" id="TIGR00506">
    <property type="entry name" value="ribB"/>
    <property type="match status" value="1"/>
</dbReference>
<keyword evidence="10 19" id="KW-0378">Hydrolase</keyword>
<evidence type="ECO:0000256" key="8">
    <source>
        <dbReference type="ARBA" id="ARBA00022723"/>
    </source>
</evidence>
<comment type="pathway">
    <text evidence="4 19">Cofactor biosynthesis; riboflavin biosynthesis; 5-amino-6-(D-ribitylamino)uracil from GTP: step 1/4.</text>
</comment>
<evidence type="ECO:0000256" key="13">
    <source>
        <dbReference type="ARBA" id="ARBA00023134"/>
    </source>
</evidence>
<evidence type="ECO:0000313" key="21">
    <source>
        <dbReference type="EMBL" id="CAA9209136.1"/>
    </source>
</evidence>
<feature type="binding site" evidence="19">
    <location>
        <position position="39"/>
    </location>
    <ligand>
        <name>D-ribulose 5-phosphate</name>
        <dbReference type="ChEBI" id="CHEBI:58121"/>
    </ligand>
</feature>
<comment type="function">
    <text evidence="17 19">Catalyzes the conversion of GTP to 2,5-diamino-6-ribosylamino-4(3H)-pyrimidinone 5'-phosphate (DARP), formate and pyrophosphate.</text>
</comment>
<comment type="catalytic activity">
    <reaction evidence="18 19">
        <text>GTP + 4 H2O = 2,5-diamino-6-hydroxy-4-(5-phosphoribosylamino)-pyrimidine + formate + 2 phosphate + 3 H(+)</text>
        <dbReference type="Rhea" id="RHEA:23704"/>
        <dbReference type="ChEBI" id="CHEBI:15377"/>
        <dbReference type="ChEBI" id="CHEBI:15378"/>
        <dbReference type="ChEBI" id="CHEBI:15740"/>
        <dbReference type="ChEBI" id="CHEBI:37565"/>
        <dbReference type="ChEBI" id="CHEBI:43474"/>
        <dbReference type="ChEBI" id="CHEBI:58614"/>
        <dbReference type="EC" id="3.5.4.25"/>
    </reaction>
</comment>
<feature type="region of interest" description="DHBP synthase" evidence="19">
    <location>
        <begin position="1"/>
        <end position="209"/>
    </location>
</feature>
<feature type="binding site" evidence="19">
    <location>
        <position position="171"/>
    </location>
    <ligand>
        <name>D-ribulose 5-phosphate</name>
        <dbReference type="ChEBI" id="CHEBI:58121"/>
    </ligand>
</feature>
<evidence type="ECO:0000256" key="16">
    <source>
        <dbReference type="ARBA" id="ARBA00023268"/>
    </source>
</evidence>
<keyword evidence="7 19" id="KW-0686">Riboflavin biosynthesis</keyword>
<comment type="pathway">
    <text evidence="5 19">Cofactor biosynthesis; riboflavin biosynthesis; 2-hydroxy-3-oxobutyl phosphate from D-ribulose 5-phosphate: step 1/1.</text>
</comment>
<evidence type="ECO:0000256" key="17">
    <source>
        <dbReference type="ARBA" id="ARBA00043932"/>
    </source>
</evidence>
<evidence type="ECO:0000256" key="3">
    <source>
        <dbReference type="ARBA" id="ARBA00002284"/>
    </source>
</evidence>
<dbReference type="GO" id="GO:0005525">
    <property type="term" value="F:GTP binding"/>
    <property type="evidence" value="ECO:0007669"/>
    <property type="project" value="UniProtKB-KW"/>
</dbReference>
<feature type="binding site" evidence="19">
    <location>
        <begin position="147"/>
        <end position="151"/>
    </location>
    <ligand>
        <name>D-ribulose 5-phosphate</name>
        <dbReference type="ChEBI" id="CHEBI:58121"/>
    </ligand>
</feature>
<dbReference type="SUPFAM" id="SSF55821">
    <property type="entry name" value="YrdC/RibB"/>
    <property type="match status" value="1"/>
</dbReference>
<dbReference type="InterPro" id="IPR016299">
    <property type="entry name" value="Riboflavin_synth_RibBA"/>
</dbReference>
<feature type="binding site" evidence="19">
    <location>
        <position position="366"/>
    </location>
    <ligand>
        <name>GTP</name>
        <dbReference type="ChEBI" id="CHEBI:37565"/>
    </ligand>
</feature>
<evidence type="ECO:0000256" key="15">
    <source>
        <dbReference type="ARBA" id="ARBA00023239"/>
    </source>
</evidence>
<comment type="similarity">
    <text evidence="6 19">In the N-terminal section; belongs to the DHBP synthase family.</text>
</comment>
<dbReference type="NCBIfam" id="NF006803">
    <property type="entry name" value="PRK09311.1"/>
    <property type="match status" value="1"/>
</dbReference>
<dbReference type="GO" id="GO:0008270">
    <property type="term" value="F:zinc ion binding"/>
    <property type="evidence" value="ECO:0007669"/>
    <property type="project" value="UniProtKB-UniRule"/>
</dbReference>
<dbReference type="Gene3D" id="3.90.870.10">
    <property type="entry name" value="DHBP synthase"/>
    <property type="match status" value="1"/>
</dbReference>
<dbReference type="FunFam" id="3.90.870.10:FF:000001">
    <property type="entry name" value="Riboflavin biosynthesis protein RibBA"/>
    <property type="match status" value="1"/>
</dbReference>
<dbReference type="AlphaFoldDB" id="A0A6J4H277"/>
<evidence type="ECO:0000256" key="14">
    <source>
        <dbReference type="ARBA" id="ARBA00023211"/>
    </source>
</evidence>
<evidence type="ECO:0000256" key="11">
    <source>
        <dbReference type="ARBA" id="ARBA00022833"/>
    </source>
</evidence>
<keyword evidence="16 19" id="KW-0511">Multifunctional enzyme</keyword>
<feature type="active site" description="Nucleophile; for GTP cyclohydrolase activity" evidence="19">
    <location>
        <position position="340"/>
    </location>
</feature>
<sequence length="411" mass="45191">MSGGHRSSRFAPIEEAVDAIGRGEIVVVVDDEDRENEGDLIMAAEHVTPEKVAFFLQHTSGLICAPITGERCDELQLPLMVTENTESHRTAFTVSIDYRHGTSTGISAFDRTATVQALIDPATKPRDLARPGHIFPLRYREGGVLKRAGHTEAAVDLARMAGLYPAGILCEVVDEKKTDMARLPELERFCDDHGLLLISIADLVRHRRQGEKLVRRIAEARIPTEWGDFTCYAYESLLDGEQHLAMVRGAVQGSDDVLVRVHSECLTGDVFGSLRCDCGVQLESAMQKVAEEELGVVVYLRGHEGRGIGIGNKLLAYGLQERGHDTVDANVELGLPVDSREYGIGAQILVDLGITTMRLMTNNHAKYGGLEGFGLEIVERVPIESTPNPENIAYLRTKRERMGHTLEGLDD</sequence>
<dbReference type="HAMAP" id="MF_01283">
    <property type="entry name" value="RibBA"/>
    <property type="match status" value="1"/>
</dbReference>
<evidence type="ECO:0000259" key="20">
    <source>
        <dbReference type="Pfam" id="PF00925"/>
    </source>
</evidence>
<feature type="binding site" evidence="19">
    <location>
        <position position="265"/>
    </location>
    <ligand>
        <name>Zn(2+)</name>
        <dbReference type="ChEBI" id="CHEBI:29105"/>
        <note>catalytic</note>
    </ligand>
</feature>
<protein>
    <recommendedName>
        <fullName evidence="19">Riboflavin biosynthesis protein RibBA</fullName>
    </recommendedName>
    <domain>
        <recommendedName>
            <fullName evidence="19">3,4-dihydroxy-2-butanone 4-phosphate synthase</fullName>
            <shortName evidence="19">DHBP synthase</shortName>
            <ecNumber evidence="19">4.1.99.12</ecNumber>
        </recommendedName>
    </domain>
    <domain>
        <recommendedName>
            <fullName evidence="19">GTP cyclohydrolase-2</fullName>
            <ecNumber evidence="19">3.5.4.25</ecNumber>
        </recommendedName>
        <alternativeName>
            <fullName evidence="19">GTP cyclohydrolase II</fullName>
        </alternativeName>
    </domain>
</protein>
<dbReference type="GO" id="GO:0005829">
    <property type="term" value="C:cytosol"/>
    <property type="evidence" value="ECO:0007669"/>
    <property type="project" value="TreeGrafter"/>
</dbReference>
<dbReference type="NCBIfam" id="TIGR00505">
    <property type="entry name" value="ribA"/>
    <property type="match status" value="1"/>
</dbReference>
<keyword evidence="12 19" id="KW-0460">Magnesium</keyword>
<feature type="binding site" evidence="19">
    <location>
        <position position="278"/>
    </location>
    <ligand>
        <name>Zn(2+)</name>
        <dbReference type="ChEBI" id="CHEBI:29105"/>
        <note>catalytic</note>
    </ligand>
</feature>
<feature type="binding site" evidence="19">
    <location>
        <position position="150"/>
    </location>
    <ligand>
        <name>Mg(2+)</name>
        <dbReference type="ChEBI" id="CHEBI:18420"/>
        <label>2</label>
    </ligand>
</feature>
<keyword evidence="11 19" id="KW-0862">Zinc</keyword>
<comment type="cofactor">
    <cofactor evidence="2">
        <name>Mn(2+)</name>
        <dbReference type="ChEBI" id="CHEBI:29035"/>
    </cofactor>
</comment>
<dbReference type="GO" id="GO:0009231">
    <property type="term" value="P:riboflavin biosynthetic process"/>
    <property type="evidence" value="ECO:0007669"/>
    <property type="project" value="UniProtKB-UniRule"/>
</dbReference>
<organism evidence="21">
    <name type="scientific">uncultured Acidimicrobiales bacterium</name>
    <dbReference type="NCBI Taxonomy" id="310071"/>
    <lineage>
        <taxon>Bacteria</taxon>
        <taxon>Bacillati</taxon>
        <taxon>Actinomycetota</taxon>
        <taxon>Acidimicrobiia</taxon>
        <taxon>Acidimicrobiales</taxon>
        <taxon>environmental samples</taxon>
    </lineage>
</organism>
<keyword evidence="14 19" id="KW-0464">Manganese</keyword>
<dbReference type="SUPFAM" id="SSF142695">
    <property type="entry name" value="RibA-like"/>
    <property type="match status" value="1"/>
</dbReference>
<dbReference type="EC" id="3.5.4.25" evidence="19"/>
<evidence type="ECO:0000256" key="7">
    <source>
        <dbReference type="ARBA" id="ARBA00022619"/>
    </source>
</evidence>
<reference evidence="21" key="1">
    <citation type="submission" date="2020-02" db="EMBL/GenBank/DDBJ databases">
        <authorList>
            <person name="Meier V. D."/>
        </authorList>
    </citation>
    <scope>NUCLEOTIDE SEQUENCE</scope>
    <source>
        <strain evidence="21">AVDCRST_MAG20</strain>
    </source>
</reference>
<comment type="cofactor">
    <cofactor evidence="19">
        <name>Mg(2+)</name>
        <dbReference type="ChEBI" id="CHEBI:18420"/>
    </cofactor>
    <cofactor evidence="19">
        <name>Mn(2+)</name>
        <dbReference type="ChEBI" id="CHEBI:29035"/>
    </cofactor>
    <text evidence="19">Binds 2 divalent metal cations per subunit. Magnesium or manganese.</text>
</comment>
<dbReference type="GO" id="GO:0000287">
    <property type="term" value="F:magnesium ion binding"/>
    <property type="evidence" value="ECO:0007669"/>
    <property type="project" value="UniProtKB-UniRule"/>
</dbReference>
<feature type="binding site" evidence="19">
    <location>
        <position position="276"/>
    </location>
    <ligand>
        <name>Zn(2+)</name>
        <dbReference type="ChEBI" id="CHEBI:29105"/>
        <note>catalytic</note>
    </ligand>
</feature>
<evidence type="ECO:0000256" key="5">
    <source>
        <dbReference type="ARBA" id="ARBA00004904"/>
    </source>
</evidence>
<feature type="binding site" evidence="19">
    <location>
        <position position="326"/>
    </location>
    <ligand>
        <name>GTP</name>
        <dbReference type="ChEBI" id="CHEBI:37565"/>
    </ligand>
</feature>
<feature type="site" description="Essential for DHBP synthase activity" evidence="19">
    <location>
        <position position="133"/>
    </location>
</feature>
<dbReference type="Pfam" id="PF00925">
    <property type="entry name" value="GTP_cyclohydro2"/>
    <property type="match status" value="1"/>
</dbReference>
<gene>
    <name evidence="19" type="primary">ribBA</name>
    <name evidence="21" type="ORF">AVDCRST_MAG20-11</name>
</gene>
<feature type="binding site" evidence="19">
    <location>
        <position position="361"/>
    </location>
    <ligand>
        <name>GTP</name>
        <dbReference type="ChEBI" id="CHEBI:37565"/>
    </ligand>
</feature>
<comment type="cofactor">
    <cofactor evidence="19">
        <name>Zn(2+)</name>
        <dbReference type="ChEBI" id="CHEBI:29105"/>
    </cofactor>
    <text evidence="19">Binds 1 zinc ion per subunit.</text>
</comment>
<feature type="binding site" evidence="19">
    <location>
        <position position="35"/>
    </location>
    <ligand>
        <name>Mg(2+)</name>
        <dbReference type="ChEBI" id="CHEBI:18420"/>
        <label>1</label>
    </ligand>
</feature>
<evidence type="ECO:0000256" key="9">
    <source>
        <dbReference type="ARBA" id="ARBA00022741"/>
    </source>
</evidence>
<evidence type="ECO:0000256" key="19">
    <source>
        <dbReference type="HAMAP-Rule" id="MF_01283"/>
    </source>
</evidence>
<evidence type="ECO:0000256" key="18">
    <source>
        <dbReference type="ARBA" id="ARBA00049295"/>
    </source>
</evidence>
<evidence type="ECO:0000256" key="6">
    <source>
        <dbReference type="ARBA" id="ARBA00005520"/>
    </source>
</evidence>
<proteinExistence type="inferred from homology"/>
<dbReference type="InterPro" id="IPR036144">
    <property type="entry name" value="RibA-like_sf"/>
</dbReference>
<dbReference type="PANTHER" id="PTHR21327:SF18">
    <property type="entry name" value="3,4-DIHYDROXY-2-BUTANONE 4-PHOSPHATE SYNTHASE"/>
    <property type="match status" value="1"/>
</dbReference>
<keyword evidence="13 19" id="KW-0342">GTP-binding</keyword>
<dbReference type="Pfam" id="PF00926">
    <property type="entry name" value="DHBP_synthase"/>
    <property type="match status" value="1"/>
</dbReference>
<dbReference type="HAMAP" id="MF_00179">
    <property type="entry name" value="RibA"/>
    <property type="match status" value="1"/>
</dbReference>
<feature type="site" description="Essential for DHBP synthase activity" evidence="19">
    <location>
        <position position="171"/>
    </location>
</feature>
<accession>A0A6J4H277</accession>
<dbReference type="CDD" id="cd00641">
    <property type="entry name" value="GTP_cyclohydro2"/>
    <property type="match status" value="1"/>
</dbReference>
<evidence type="ECO:0000256" key="4">
    <source>
        <dbReference type="ARBA" id="ARBA00004853"/>
    </source>
</evidence>
<evidence type="ECO:0000256" key="1">
    <source>
        <dbReference type="ARBA" id="ARBA00000141"/>
    </source>
</evidence>
<evidence type="ECO:0000256" key="12">
    <source>
        <dbReference type="ARBA" id="ARBA00022842"/>
    </source>
</evidence>
<dbReference type="InterPro" id="IPR017945">
    <property type="entry name" value="DHBP_synth_RibB-like_a/b_dom"/>
</dbReference>
<comment type="function">
    <text evidence="3 19">Catalyzes the conversion of D-ribulose 5-phosphate to formate and 3,4-dihydroxy-2-butanone 4-phosphate.</text>
</comment>
<feature type="binding site" evidence="19">
    <location>
        <position position="281"/>
    </location>
    <ligand>
        <name>GTP</name>
        <dbReference type="ChEBI" id="CHEBI:37565"/>
    </ligand>
</feature>
<feature type="region of interest" description="GTP cyclohydrolase II" evidence="19">
    <location>
        <begin position="210"/>
        <end position="411"/>
    </location>
</feature>
<dbReference type="HAMAP" id="MF_00180">
    <property type="entry name" value="RibB"/>
    <property type="match status" value="1"/>
</dbReference>
<comment type="catalytic activity">
    <reaction evidence="1 19">
        <text>D-ribulose 5-phosphate = (2S)-2-hydroxy-3-oxobutyl phosphate + formate + H(+)</text>
        <dbReference type="Rhea" id="RHEA:18457"/>
        <dbReference type="ChEBI" id="CHEBI:15378"/>
        <dbReference type="ChEBI" id="CHEBI:15740"/>
        <dbReference type="ChEBI" id="CHEBI:58121"/>
        <dbReference type="ChEBI" id="CHEBI:58830"/>
        <dbReference type="EC" id="4.1.99.12"/>
    </reaction>
</comment>
<dbReference type="EC" id="4.1.99.12" evidence="19"/>
<dbReference type="InterPro" id="IPR000926">
    <property type="entry name" value="RibA"/>
</dbReference>
<comment type="similarity">
    <text evidence="19">In the C-terminal section; belongs to the GTP cyclohydrolase II family.</text>
</comment>
<dbReference type="GO" id="GO:0030145">
    <property type="term" value="F:manganese ion binding"/>
    <property type="evidence" value="ECO:0007669"/>
    <property type="project" value="UniProtKB-UniRule"/>
</dbReference>
<dbReference type="Gene3D" id="3.40.50.10990">
    <property type="entry name" value="GTP cyclohydrolase II"/>
    <property type="match status" value="1"/>
</dbReference>
<feature type="binding site" evidence="19">
    <location>
        <position position="35"/>
    </location>
    <ligand>
        <name>Mg(2+)</name>
        <dbReference type="ChEBI" id="CHEBI:18420"/>
        <label>2</label>
    </ligand>
</feature>
<feature type="binding site" evidence="19">
    <location>
        <begin position="304"/>
        <end position="306"/>
    </location>
    <ligand>
        <name>GTP</name>
        <dbReference type="ChEBI" id="CHEBI:37565"/>
    </ligand>
</feature>
<feature type="binding site" evidence="19">
    <location>
        <begin position="260"/>
        <end position="264"/>
    </location>
    <ligand>
        <name>GTP</name>
        <dbReference type="ChEBI" id="CHEBI:37565"/>
    </ligand>
</feature>
<feature type="binding site" evidence="19">
    <location>
        <begin position="34"/>
        <end position="35"/>
    </location>
    <ligand>
        <name>D-ribulose 5-phosphate</name>
        <dbReference type="ChEBI" id="CHEBI:58121"/>
    </ligand>
</feature>
<dbReference type="UniPathway" id="UPA00275">
    <property type="reaction ID" value="UER00399"/>
</dbReference>
<name>A0A6J4H277_9ACTN</name>
<dbReference type="InterPro" id="IPR032677">
    <property type="entry name" value="GTP_cyclohydro_II"/>
</dbReference>
<dbReference type="GO" id="GO:0003935">
    <property type="term" value="F:GTP cyclohydrolase II activity"/>
    <property type="evidence" value="ECO:0007669"/>
    <property type="project" value="UniProtKB-UniRule"/>
</dbReference>
<evidence type="ECO:0000256" key="2">
    <source>
        <dbReference type="ARBA" id="ARBA00001936"/>
    </source>
</evidence>
<feature type="active site" description="Proton acceptor; for GTP cyclohydrolase activity" evidence="19">
    <location>
        <position position="338"/>
    </location>
</feature>